<reference evidence="3 4" key="1">
    <citation type="journal article" date="2019" name="Sci. Rep.">
        <title>Nanopore sequencing improves the draft genome of the human pathogenic amoeba Naegleria fowleri.</title>
        <authorList>
            <person name="Liechti N."/>
            <person name="Schurch N."/>
            <person name="Bruggmann R."/>
            <person name="Wittwer M."/>
        </authorList>
    </citation>
    <scope>NUCLEOTIDE SEQUENCE [LARGE SCALE GENOMIC DNA]</scope>
    <source>
        <strain evidence="3 4">ATCC 30894</strain>
    </source>
</reference>
<proteinExistence type="predicted"/>
<comment type="caution">
    <text evidence="3">The sequence shown here is derived from an EMBL/GenBank/DDBJ whole genome shotgun (WGS) entry which is preliminary data.</text>
</comment>
<dbReference type="OrthoDB" id="10423101at2759"/>
<dbReference type="VEuPathDB" id="AmoebaDB:NfTy_014350"/>
<feature type="region of interest" description="Disordered" evidence="2">
    <location>
        <begin position="329"/>
        <end position="369"/>
    </location>
</feature>
<dbReference type="AlphaFoldDB" id="A0A6A5CAU2"/>
<sequence length="369" mass="42571">MESLSSSPSSSDSSPLQGIEKSSSALTSLESLLPNDPLVKYALGVNKEICKRKVETTKHKYQSKKKQLEHKFQKQWCESIRENNLLHVALCAQNDSTRDVQMENEILRQRLTQLENQNITLLKKSQEMKKEKELAESWCERWHDRSRTLSKLILSFNTLLNQQDESCKGKLCNLSNEFSKLLDESKVNIVGSAQTEISDLSNKQSSQSSLAALHLKLLNAMLQDEHEKWMAPFKSKRKKQEESEMIRQYKSTIQQLEDKIKELESSLQQARLKEKNTSNILAGKERMISELNMLLEQSEKTRWEREESILRLENAKSMLFSIRNGRKLKSQGHYTQPITESPCTESPISDSIEKPKDNSIPFPEVPEHH</sequence>
<evidence type="ECO:0000313" key="3">
    <source>
        <dbReference type="EMBL" id="KAF0982758.1"/>
    </source>
</evidence>
<name>A0A6A5CAU2_NAEFO</name>
<evidence type="ECO:0000313" key="4">
    <source>
        <dbReference type="Proteomes" id="UP000444721"/>
    </source>
</evidence>
<keyword evidence="1" id="KW-0175">Coiled coil</keyword>
<gene>
    <name evidence="3" type="ORF">FDP41_010737</name>
</gene>
<dbReference type="VEuPathDB" id="AmoebaDB:NF0106310"/>
<protein>
    <submittedName>
        <fullName evidence="3">Uncharacterized protein</fullName>
    </submittedName>
</protein>
<accession>A0A6A5CAU2</accession>
<organism evidence="3 4">
    <name type="scientific">Naegleria fowleri</name>
    <name type="common">Brain eating amoeba</name>
    <dbReference type="NCBI Taxonomy" id="5763"/>
    <lineage>
        <taxon>Eukaryota</taxon>
        <taxon>Discoba</taxon>
        <taxon>Heterolobosea</taxon>
        <taxon>Tetramitia</taxon>
        <taxon>Eutetramitia</taxon>
        <taxon>Vahlkampfiidae</taxon>
        <taxon>Naegleria</taxon>
    </lineage>
</organism>
<dbReference type="OMA" id="WEREESI"/>
<evidence type="ECO:0000256" key="1">
    <source>
        <dbReference type="SAM" id="Coils"/>
    </source>
</evidence>
<evidence type="ECO:0000256" key="2">
    <source>
        <dbReference type="SAM" id="MobiDB-lite"/>
    </source>
</evidence>
<feature type="compositionally biased region" description="Polar residues" evidence="2">
    <location>
        <begin position="332"/>
        <end position="349"/>
    </location>
</feature>
<dbReference type="EMBL" id="VFQX01000007">
    <property type="protein sequence ID" value="KAF0982758.1"/>
    <property type="molecule type" value="Genomic_DNA"/>
</dbReference>
<dbReference type="VEuPathDB" id="AmoebaDB:FDP41_010737"/>
<feature type="coiled-coil region" evidence="1">
    <location>
        <begin position="239"/>
        <end position="301"/>
    </location>
</feature>
<dbReference type="GeneID" id="68117952"/>
<keyword evidence="4" id="KW-1185">Reference proteome</keyword>
<feature type="region of interest" description="Disordered" evidence="2">
    <location>
        <begin position="1"/>
        <end position="22"/>
    </location>
</feature>
<dbReference type="Proteomes" id="UP000444721">
    <property type="component" value="Unassembled WGS sequence"/>
</dbReference>
<dbReference type="RefSeq" id="XP_044567471.1">
    <property type="nucleotide sequence ID" value="XM_044701067.1"/>
</dbReference>
<feature type="coiled-coil region" evidence="1">
    <location>
        <begin position="97"/>
        <end position="131"/>
    </location>
</feature>